<dbReference type="Proteomes" id="UP000551878">
    <property type="component" value="Unassembled WGS sequence"/>
</dbReference>
<dbReference type="EMBL" id="JACHHB010000012">
    <property type="protein sequence ID" value="MBB5174422.1"/>
    <property type="molecule type" value="Genomic_DNA"/>
</dbReference>
<reference evidence="2 3" key="1">
    <citation type="submission" date="2020-08" db="EMBL/GenBank/DDBJ databases">
        <title>Genomic Encyclopedia of Type Strains, Phase IV (KMG-IV): sequencing the most valuable type-strain genomes for metagenomic binning, comparative biology and taxonomic classification.</title>
        <authorList>
            <person name="Goeker M."/>
        </authorList>
    </citation>
    <scope>NUCLEOTIDE SEQUENCE [LARGE SCALE GENOMIC DNA]</scope>
    <source>
        <strain evidence="2 3">DSM 24696</strain>
    </source>
</reference>
<dbReference type="InterPro" id="IPR013422">
    <property type="entry name" value="CRISPR-assoc_prot_Cas5_N"/>
</dbReference>
<evidence type="ECO:0000313" key="2">
    <source>
        <dbReference type="EMBL" id="MBB5174422.1"/>
    </source>
</evidence>
<evidence type="ECO:0000313" key="3">
    <source>
        <dbReference type="Proteomes" id="UP000551878"/>
    </source>
</evidence>
<dbReference type="AlphaFoldDB" id="A0A840QSD7"/>
<protein>
    <submittedName>
        <fullName evidence="2">CRISPR-associated protein Cas5h</fullName>
    </submittedName>
</protein>
<dbReference type="GO" id="GO:0051607">
    <property type="term" value="P:defense response to virus"/>
    <property type="evidence" value="ECO:0007669"/>
    <property type="project" value="UniProtKB-KW"/>
</dbReference>
<organism evidence="2 3">
    <name type="scientific">Texcoconibacillus texcoconensis</name>
    <dbReference type="NCBI Taxonomy" id="1095777"/>
    <lineage>
        <taxon>Bacteria</taxon>
        <taxon>Bacillati</taxon>
        <taxon>Bacillota</taxon>
        <taxon>Bacilli</taxon>
        <taxon>Bacillales</taxon>
        <taxon>Bacillaceae</taxon>
        <taxon>Texcoconibacillus</taxon>
    </lineage>
</organism>
<dbReference type="InterPro" id="IPR021124">
    <property type="entry name" value="CRISPR-assoc_prot_Cas5"/>
</dbReference>
<proteinExistence type="predicted"/>
<dbReference type="Gene3D" id="3.30.70.2660">
    <property type="match status" value="1"/>
</dbReference>
<sequence>MKLVAFDVKGSIAHFRRPDTTATHMTYPFITPTAIRGLVGAILGITDFKTDDKVGLQLLNEVQTSAQQLSMLGKPGGDVFNRPTTIELIVNPSYRIFYYGDEYSEQLIDFLQNGHAVYPTFLGAAYALTTPKNLKVISELQRVEPMEQVESNTIIPISVIEQLEVEEDKQYSRAGGFMYNYLGNRTFEKSIDFLYEQNGYEITFVPKDPQSIETLDIEILKTEEGSICLY</sequence>
<dbReference type="Pfam" id="PF09704">
    <property type="entry name" value="Cas_Cas5d"/>
    <property type="match status" value="1"/>
</dbReference>
<keyword evidence="1" id="KW-0051">Antiviral defense</keyword>
<dbReference type="RefSeq" id="WP_184664843.1">
    <property type="nucleotide sequence ID" value="NZ_JACHHB010000012.1"/>
</dbReference>
<evidence type="ECO:0000256" key="1">
    <source>
        <dbReference type="ARBA" id="ARBA00023118"/>
    </source>
</evidence>
<name>A0A840QSD7_9BACI</name>
<dbReference type="NCBIfam" id="TIGR02593">
    <property type="entry name" value="CRISPR_cas5"/>
    <property type="match status" value="1"/>
</dbReference>
<keyword evidence="3" id="KW-1185">Reference proteome</keyword>
<comment type="caution">
    <text evidence="2">The sequence shown here is derived from an EMBL/GenBank/DDBJ whole genome shotgun (WGS) entry which is preliminary data.</text>
</comment>
<accession>A0A840QSD7</accession>
<dbReference type="GO" id="GO:0043571">
    <property type="term" value="P:maintenance of CRISPR repeat elements"/>
    <property type="evidence" value="ECO:0007669"/>
    <property type="project" value="InterPro"/>
</dbReference>
<gene>
    <name evidence="2" type="ORF">HNQ41_002637</name>
</gene>